<accession>A0ABP6C1X2</accession>
<organism evidence="2 3">
    <name type="scientific">Streptomyces axinellae</name>
    <dbReference type="NCBI Taxonomy" id="552788"/>
    <lineage>
        <taxon>Bacteria</taxon>
        <taxon>Bacillati</taxon>
        <taxon>Actinomycetota</taxon>
        <taxon>Actinomycetes</taxon>
        <taxon>Kitasatosporales</taxon>
        <taxon>Streptomycetaceae</taxon>
        <taxon>Streptomyces</taxon>
    </lineage>
</organism>
<dbReference type="EMBL" id="BAAARJ010000002">
    <property type="protein sequence ID" value="GAA2596048.1"/>
    <property type="molecule type" value="Genomic_DNA"/>
</dbReference>
<gene>
    <name evidence="2" type="ORF">GCM10009863_06670</name>
</gene>
<evidence type="ECO:0000313" key="3">
    <source>
        <dbReference type="Proteomes" id="UP001501447"/>
    </source>
</evidence>
<evidence type="ECO:0000313" key="2">
    <source>
        <dbReference type="EMBL" id="GAA2596048.1"/>
    </source>
</evidence>
<name>A0ABP6C1X2_9ACTN</name>
<feature type="region of interest" description="Disordered" evidence="1">
    <location>
        <begin position="85"/>
        <end position="114"/>
    </location>
</feature>
<sequence>MTAPHTPPLVTDDCGNALVSFIREAEDKPSSRAPLPVALVALWHGNRVLMAFDRLLRPGRILSSSVSLTASGPSCQWTDVRRQLREAAGPAGSPVPATATDGYGREGRRAVHPA</sequence>
<keyword evidence="3" id="KW-1185">Reference proteome</keyword>
<dbReference type="Proteomes" id="UP001501447">
    <property type="component" value="Unassembled WGS sequence"/>
</dbReference>
<comment type="caution">
    <text evidence="2">The sequence shown here is derived from an EMBL/GenBank/DDBJ whole genome shotgun (WGS) entry which is preliminary data.</text>
</comment>
<dbReference type="RefSeq" id="WP_344561931.1">
    <property type="nucleotide sequence ID" value="NZ_BAAARJ010000002.1"/>
</dbReference>
<reference evidence="3" key="1">
    <citation type="journal article" date="2019" name="Int. J. Syst. Evol. Microbiol.">
        <title>The Global Catalogue of Microorganisms (GCM) 10K type strain sequencing project: providing services to taxonomists for standard genome sequencing and annotation.</title>
        <authorList>
            <consortium name="The Broad Institute Genomics Platform"/>
            <consortium name="The Broad Institute Genome Sequencing Center for Infectious Disease"/>
            <person name="Wu L."/>
            <person name="Ma J."/>
        </authorList>
    </citation>
    <scope>NUCLEOTIDE SEQUENCE [LARGE SCALE GENOMIC DNA]</scope>
    <source>
        <strain evidence="3">JCM 16373</strain>
    </source>
</reference>
<protein>
    <submittedName>
        <fullName evidence="2">Uncharacterized protein</fullName>
    </submittedName>
</protein>
<feature type="compositionally biased region" description="Basic and acidic residues" evidence="1">
    <location>
        <begin position="103"/>
        <end position="114"/>
    </location>
</feature>
<proteinExistence type="predicted"/>
<evidence type="ECO:0000256" key="1">
    <source>
        <dbReference type="SAM" id="MobiDB-lite"/>
    </source>
</evidence>